<gene>
    <name evidence="1" type="ORF">EAI_12203</name>
</gene>
<dbReference type="AlphaFoldDB" id="E2BS34"/>
<sequence length="63" mass="7583">RRPQRVRAYLIWISPAFPKKKGGVNRHNYHYYSDANSHWQRSQEFQRQWSINVWAGILGDVIV</sequence>
<evidence type="ECO:0000313" key="2">
    <source>
        <dbReference type="Proteomes" id="UP000008237"/>
    </source>
</evidence>
<dbReference type="Proteomes" id="UP000008237">
    <property type="component" value="Unassembled WGS sequence"/>
</dbReference>
<protein>
    <submittedName>
        <fullName evidence="1">Uncharacterized protein</fullName>
    </submittedName>
</protein>
<dbReference type="EMBL" id="GL450140">
    <property type="protein sequence ID" value="EFN81497.1"/>
    <property type="molecule type" value="Genomic_DNA"/>
</dbReference>
<reference evidence="1 2" key="1">
    <citation type="journal article" date="2010" name="Science">
        <title>Genomic comparison of the ants Camponotus floridanus and Harpegnathos saltator.</title>
        <authorList>
            <person name="Bonasio R."/>
            <person name="Zhang G."/>
            <person name="Ye C."/>
            <person name="Mutti N.S."/>
            <person name="Fang X."/>
            <person name="Qin N."/>
            <person name="Donahue G."/>
            <person name="Yang P."/>
            <person name="Li Q."/>
            <person name="Li C."/>
            <person name="Zhang P."/>
            <person name="Huang Z."/>
            <person name="Berger S.L."/>
            <person name="Reinberg D."/>
            <person name="Wang J."/>
            <person name="Liebig J."/>
        </authorList>
    </citation>
    <scope>NUCLEOTIDE SEQUENCE [LARGE SCALE GENOMIC DNA]</scope>
    <source>
        <strain evidence="1 2">R22 G/1</strain>
    </source>
</reference>
<evidence type="ECO:0000313" key="1">
    <source>
        <dbReference type="EMBL" id="EFN81497.1"/>
    </source>
</evidence>
<feature type="non-terminal residue" evidence="1">
    <location>
        <position position="1"/>
    </location>
</feature>
<organism evidence="2">
    <name type="scientific">Harpegnathos saltator</name>
    <name type="common">Jerdon's jumping ant</name>
    <dbReference type="NCBI Taxonomy" id="610380"/>
    <lineage>
        <taxon>Eukaryota</taxon>
        <taxon>Metazoa</taxon>
        <taxon>Ecdysozoa</taxon>
        <taxon>Arthropoda</taxon>
        <taxon>Hexapoda</taxon>
        <taxon>Insecta</taxon>
        <taxon>Pterygota</taxon>
        <taxon>Neoptera</taxon>
        <taxon>Endopterygota</taxon>
        <taxon>Hymenoptera</taxon>
        <taxon>Apocrita</taxon>
        <taxon>Aculeata</taxon>
        <taxon>Formicoidea</taxon>
        <taxon>Formicidae</taxon>
        <taxon>Ponerinae</taxon>
        <taxon>Ponerini</taxon>
        <taxon>Harpegnathos</taxon>
    </lineage>
</organism>
<feature type="non-terminal residue" evidence="1">
    <location>
        <position position="63"/>
    </location>
</feature>
<dbReference type="InParanoid" id="E2BS34"/>
<keyword evidence="2" id="KW-1185">Reference proteome</keyword>
<accession>E2BS34</accession>
<name>E2BS34_HARSA</name>
<proteinExistence type="predicted"/>